<dbReference type="WBParaSite" id="SBAD_0000716801-mRNA-1">
    <property type="protein sequence ID" value="SBAD_0000716801-mRNA-1"/>
    <property type="gene ID" value="SBAD_0000716801"/>
</dbReference>
<accession>A0A183ITF6</accession>
<dbReference type="GO" id="GO:0006537">
    <property type="term" value="P:glutamate biosynthetic process"/>
    <property type="evidence" value="ECO:0007669"/>
    <property type="project" value="TreeGrafter"/>
</dbReference>
<evidence type="ECO:0000313" key="7">
    <source>
        <dbReference type="WBParaSite" id="SBAD_0000716801-mRNA-1"/>
    </source>
</evidence>
<dbReference type="Pfam" id="PF12796">
    <property type="entry name" value="Ank_2"/>
    <property type="match status" value="1"/>
</dbReference>
<dbReference type="InterPro" id="IPR002110">
    <property type="entry name" value="Ankyrin_rpt"/>
</dbReference>
<dbReference type="SUPFAM" id="SSF56601">
    <property type="entry name" value="beta-lactamase/transpeptidase-like"/>
    <property type="match status" value="1"/>
</dbReference>
<proteinExistence type="inferred from homology"/>
<dbReference type="PROSITE" id="PS50297">
    <property type="entry name" value="ANK_REP_REGION"/>
    <property type="match status" value="1"/>
</dbReference>
<name>A0A183ITF6_9BILA</name>
<evidence type="ECO:0000256" key="1">
    <source>
        <dbReference type="ARBA" id="ARBA00011076"/>
    </source>
</evidence>
<keyword evidence="6" id="KW-0040">ANK repeat</keyword>
<organism evidence="7">
    <name type="scientific">Soboliphyme baturini</name>
    <dbReference type="NCBI Taxonomy" id="241478"/>
    <lineage>
        <taxon>Eukaryota</taxon>
        <taxon>Metazoa</taxon>
        <taxon>Ecdysozoa</taxon>
        <taxon>Nematoda</taxon>
        <taxon>Enoplea</taxon>
        <taxon>Dorylaimia</taxon>
        <taxon>Dioctophymatida</taxon>
        <taxon>Dioctophymatoidea</taxon>
        <taxon>Soboliphymatidae</taxon>
        <taxon>Soboliphyme</taxon>
    </lineage>
</organism>
<sequence>LTNDVILQVADYIPQLARCDPKKWGVAICTIDGQRAVWGDYNTHWSLQSISKAFTYGIALDILGDKTVHSFVGQEPSGRLFNDISLNSNNQPHNPMINAGSIVVLSLLKPDLYLSDRFEFIMDMFRKISGSGTIGFSNSTYLSERATADRNFALAYFMREHKCFPKNVNLNELLDFYFQVCSIETTCESAAVMAATLANGGVCPVTGEVTLKNQSVRDVLSLMYSCGMYDYSGQFAFRVGLPAKSAVSGGMILVIPNVMGIAMYSPPLDHTGNTVRGVNFSKVISPFFLQGVKMNIRNYDDRTPLHVAASEGKAEVVEFLIKYCKVELEPRDRWKHTPLDNARQFDHEACVKLLEISLEEKTAALQNSVAKLPGLTGSD</sequence>
<dbReference type="Gene3D" id="3.40.710.10">
    <property type="entry name" value="DD-peptidase/beta-lactamase superfamily"/>
    <property type="match status" value="1"/>
</dbReference>
<comment type="similarity">
    <text evidence="1">Belongs to the glutaminase family.</text>
</comment>
<keyword evidence="4" id="KW-0378">Hydrolase</keyword>
<comment type="subunit">
    <text evidence="2">Homotetramer.</text>
</comment>
<dbReference type="PANTHER" id="PTHR12544:SF29">
    <property type="entry name" value="GLUTAMINASE"/>
    <property type="match status" value="1"/>
</dbReference>
<protein>
    <recommendedName>
        <fullName evidence="3">glutaminase</fullName>
        <ecNumber evidence="3">3.5.1.2</ecNumber>
    </recommendedName>
</protein>
<dbReference type="HAMAP" id="MF_00313">
    <property type="entry name" value="Glutaminase"/>
    <property type="match status" value="1"/>
</dbReference>
<dbReference type="NCBIfam" id="TIGR03814">
    <property type="entry name" value="Gln_ase"/>
    <property type="match status" value="1"/>
</dbReference>
<evidence type="ECO:0000256" key="3">
    <source>
        <dbReference type="ARBA" id="ARBA00012918"/>
    </source>
</evidence>
<feature type="repeat" description="ANK" evidence="6">
    <location>
        <begin position="300"/>
        <end position="322"/>
    </location>
</feature>
<dbReference type="PROSITE" id="PS50088">
    <property type="entry name" value="ANK_REPEAT"/>
    <property type="match status" value="1"/>
</dbReference>
<dbReference type="SMART" id="SM00248">
    <property type="entry name" value="ANK"/>
    <property type="match status" value="1"/>
</dbReference>
<dbReference type="InterPro" id="IPR012338">
    <property type="entry name" value="Beta-lactam/transpept-like"/>
</dbReference>
<dbReference type="AlphaFoldDB" id="A0A183ITF6"/>
<dbReference type="FunFam" id="3.40.710.10:FF:000005">
    <property type="entry name" value="Glutaminase"/>
    <property type="match status" value="1"/>
</dbReference>
<dbReference type="InterPro" id="IPR036770">
    <property type="entry name" value="Ankyrin_rpt-contain_sf"/>
</dbReference>
<comment type="catalytic activity">
    <reaction evidence="5">
        <text>L-glutamine + H2O = L-glutamate + NH4(+)</text>
        <dbReference type="Rhea" id="RHEA:15889"/>
        <dbReference type="ChEBI" id="CHEBI:15377"/>
        <dbReference type="ChEBI" id="CHEBI:28938"/>
        <dbReference type="ChEBI" id="CHEBI:29985"/>
        <dbReference type="ChEBI" id="CHEBI:58359"/>
        <dbReference type="EC" id="3.5.1.2"/>
    </reaction>
</comment>
<dbReference type="SUPFAM" id="SSF48403">
    <property type="entry name" value="Ankyrin repeat"/>
    <property type="match status" value="1"/>
</dbReference>
<dbReference type="PANTHER" id="PTHR12544">
    <property type="entry name" value="GLUTAMINASE"/>
    <property type="match status" value="1"/>
</dbReference>
<dbReference type="Pfam" id="PF04960">
    <property type="entry name" value="Glutaminase"/>
    <property type="match status" value="1"/>
</dbReference>
<reference evidence="7" key="1">
    <citation type="submission" date="2016-06" db="UniProtKB">
        <authorList>
            <consortium name="WormBaseParasite"/>
        </authorList>
    </citation>
    <scope>IDENTIFICATION</scope>
</reference>
<dbReference type="Gene3D" id="1.25.40.20">
    <property type="entry name" value="Ankyrin repeat-containing domain"/>
    <property type="match status" value="1"/>
</dbReference>
<evidence type="ECO:0000256" key="5">
    <source>
        <dbReference type="ARBA" id="ARBA00049534"/>
    </source>
</evidence>
<dbReference type="EC" id="3.5.1.2" evidence="3"/>
<dbReference type="GO" id="GO:0006543">
    <property type="term" value="P:L-glutamine catabolic process"/>
    <property type="evidence" value="ECO:0007669"/>
    <property type="project" value="TreeGrafter"/>
</dbReference>
<dbReference type="GO" id="GO:0004359">
    <property type="term" value="F:glutaminase activity"/>
    <property type="evidence" value="ECO:0007669"/>
    <property type="project" value="UniProtKB-EC"/>
</dbReference>
<evidence type="ECO:0000256" key="4">
    <source>
        <dbReference type="ARBA" id="ARBA00022801"/>
    </source>
</evidence>
<dbReference type="InterPro" id="IPR015868">
    <property type="entry name" value="Glutaminase"/>
</dbReference>
<evidence type="ECO:0000256" key="2">
    <source>
        <dbReference type="ARBA" id="ARBA00011881"/>
    </source>
</evidence>
<evidence type="ECO:0000256" key="6">
    <source>
        <dbReference type="PROSITE-ProRule" id="PRU00023"/>
    </source>
</evidence>